<dbReference type="InterPro" id="IPR036388">
    <property type="entry name" value="WH-like_DNA-bd_sf"/>
</dbReference>
<dbReference type="PANTHER" id="PTHR23131">
    <property type="entry name" value="ENDORIBONUCLEASE LACTB2"/>
    <property type="match status" value="1"/>
</dbReference>
<dbReference type="CDD" id="cd16278">
    <property type="entry name" value="metallo-hydrolase-like_MBL-fold"/>
    <property type="match status" value="1"/>
</dbReference>
<dbReference type="Proteomes" id="UP000198307">
    <property type="component" value="Unassembled WGS sequence"/>
</dbReference>
<dbReference type="InterPro" id="IPR001279">
    <property type="entry name" value="Metallo-B-lactamas"/>
</dbReference>
<dbReference type="RefSeq" id="WP_089343253.1">
    <property type="nucleotide sequence ID" value="NZ_CP067129.1"/>
</dbReference>
<evidence type="ECO:0000259" key="1">
    <source>
        <dbReference type="SMART" id="SM00849"/>
    </source>
</evidence>
<feature type="domain" description="Metallo-beta-lactamase" evidence="1">
    <location>
        <begin position="23"/>
        <end position="200"/>
    </location>
</feature>
<dbReference type="SMART" id="SM00849">
    <property type="entry name" value="Lactamase_B"/>
    <property type="match status" value="1"/>
</dbReference>
<dbReference type="InterPro" id="IPR041516">
    <property type="entry name" value="LACTB2_WH"/>
</dbReference>
<dbReference type="EMBL" id="FZQB01000002">
    <property type="protein sequence ID" value="SNT71926.1"/>
    <property type="molecule type" value="Genomic_DNA"/>
</dbReference>
<dbReference type="InterPro" id="IPR050662">
    <property type="entry name" value="Sec-metab_biosynth-thioest"/>
</dbReference>
<dbReference type="GO" id="GO:0016787">
    <property type="term" value="F:hydrolase activity"/>
    <property type="evidence" value="ECO:0007669"/>
    <property type="project" value="UniProtKB-KW"/>
</dbReference>
<keyword evidence="3" id="KW-1185">Reference proteome</keyword>
<accession>A0A239PPU7</accession>
<sequence length="286" mass="30247">MNIPVKEPRCILAPNPSPLTGPGTNTFLIGNEHIAVIDPGPDDASHREAILAAAQGKITHIFVTHAHLDHSGGATALARETGAPVLAYGDALAGRSATMRKLADQGVAGNEGLDLQFAPDITLSDGQSVETPEWTLTPLHTPGHSAGHLSFLWRDTLFCGDIVMGWSSTLISPPDGDLAEYFRSLEKIESLGAHRLCPAHGDAISAPANRIAELVRHRRARTSQIMAALRQSPDTAEGIARRIYDVPPALLGAASRNVLAHLVALSDLGAVKSEGEILSQAEFSIL</sequence>
<evidence type="ECO:0000313" key="3">
    <source>
        <dbReference type="Proteomes" id="UP000198307"/>
    </source>
</evidence>
<gene>
    <name evidence="2" type="ORF">SAMN05444959_102447</name>
</gene>
<keyword evidence="2" id="KW-0378">Hydrolase</keyword>
<dbReference type="Pfam" id="PF17778">
    <property type="entry name" value="WHD_BLACT"/>
    <property type="match status" value="1"/>
</dbReference>
<reference evidence="2 3" key="1">
    <citation type="submission" date="2017-07" db="EMBL/GenBank/DDBJ databases">
        <authorList>
            <person name="Sun Z.S."/>
            <person name="Albrecht U."/>
            <person name="Echele G."/>
            <person name="Lee C.C."/>
        </authorList>
    </citation>
    <scope>NUCLEOTIDE SEQUENCE [LARGE SCALE GENOMIC DNA]</scope>
    <source>
        <strain evidence="2 3">DSM 14827</strain>
    </source>
</reference>
<evidence type="ECO:0000313" key="2">
    <source>
        <dbReference type="EMBL" id="SNT71926.1"/>
    </source>
</evidence>
<dbReference type="SUPFAM" id="SSF56281">
    <property type="entry name" value="Metallo-hydrolase/oxidoreductase"/>
    <property type="match status" value="1"/>
</dbReference>
<dbReference type="AlphaFoldDB" id="A0A239PPU7"/>
<dbReference type="InterPro" id="IPR036866">
    <property type="entry name" value="RibonucZ/Hydroxyglut_hydro"/>
</dbReference>
<dbReference type="Gene3D" id="3.60.15.10">
    <property type="entry name" value="Ribonuclease Z/Hydroxyacylglutathione hydrolase-like"/>
    <property type="match status" value="1"/>
</dbReference>
<dbReference type="PANTHER" id="PTHR23131:SF0">
    <property type="entry name" value="ENDORIBONUCLEASE LACTB2"/>
    <property type="match status" value="1"/>
</dbReference>
<proteinExistence type="predicted"/>
<dbReference type="Gene3D" id="1.10.10.10">
    <property type="entry name" value="Winged helix-like DNA-binding domain superfamily/Winged helix DNA-binding domain"/>
    <property type="match status" value="1"/>
</dbReference>
<dbReference type="OrthoDB" id="9788263at2"/>
<protein>
    <submittedName>
        <fullName evidence="2">Hydroxyacylglutathione hydrolase</fullName>
    </submittedName>
</protein>
<organism evidence="2 3">
    <name type="scientific">Paracoccus seriniphilus</name>
    <dbReference type="NCBI Taxonomy" id="184748"/>
    <lineage>
        <taxon>Bacteria</taxon>
        <taxon>Pseudomonadati</taxon>
        <taxon>Pseudomonadota</taxon>
        <taxon>Alphaproteobacteria</taxon>
        <taxon>Rhodobacterales</taxon>
        <taxon>Paracoccaceae</taxon>
        <taxon>Paracoccus</taxon>
    </lineage>
</organism>
<dbReference type="Pfam" id="PF00753">
    <property type="entry name" value="Lactamase_B"/>
    <property type="match status" value="1"/>
</dbReference>
<name>A0A239PPU7_9RHOB</name>